<dbReference type="InterPro" id="IPR036983">
    <property type="entry name" value="AIM24_sf"/>
</dbReference>
<name>A0A1M5J9E4_9ACTN</name>
<dbReference type="AlphaFoldDB" id="A0A1M5J9E4"/>
<accession>A0A1M5J9E4</accession>
<organism evidence="1 2">
    <name type="scientific">Geodermatophilus nigrescens</name>
    <dbReference type="NCBI Taxonomy" id="1070870"/>
    <lineage>
        <taxon>Bacteria</taxon>
        <taxon>Bacillati</taxon>
        <taxon>Actinomycetota</taxon>
        <taxon>Actinomycetes</taxon>
        <taxon>Geodermatophilales</taxon>
        <taxon>Geodermatophilaceae</taxon>
        <taxon>Geodermatophilus</taxon>
    </lineage>
</organism>
<evidence type="ECO:0000313" key="2">
    <source>
        <dbReference type="Proteomes" id="UP000184471"/>
    </source>
</evidence>
<dbReference type="PANTHER" id="PTHR38074">
    <property type="entry name" value="ALTERED INHERITANCE OF MITOCHONDRIA PROTEIN 24, MITOCHONDRIAL"/>
    <property type="match status" value="1"/>
</dbReference>
<dbReference type="Proteomes" id="UP000184471">
    <property type="component" value="Unassembled WGS sequence"/>
</dbReference>
<dbReference type="EMBL" id="FQVX01000002">
    <property type="protein sequence ID" value="SHG36929.1"/>
    <property type="molecule type" value="Genomic_DNA"/>
</dbReference>
<reference evidence="1 2" key="1">
    <citation type="submission" date="2016-11" db="EMBL/GenBank/DDBJ databases">
        <authorList>
            <person name="Jaros S."/>
            <person name="Januszkiewicz K."/>
            <person name="Wedrychowicz H."/>
        </authorList>
    </citation>
    <scope>NUCLEOTIDE SEQUENCE [LARGE SCALE GENOMIC DNA]</scope>
    <source>
        <strain evidence="1 2">DSM 45408</strain>
    </source>
</reference>
<dbReference type="InterPro" id="IPR016031">
    <property type="entry name" value="Trp_RNA-bd_attenuator-like_dom"/>
</dbReference>
<dbReference type="STRING" id="1070870.SAMN05444351_2392"/>
<dbReference type="InterPro" id="IPR002838">
    <property type="entry name" value="AIM24"/>
</dbReference>
<dbReference type="Gene3D" id="3.60.160.10">
    <property type="entry name" value="Mitochondrial biogenesis AIM24"/>
    <property type="match status" value="1"/>
</dbReference>
<dbReference type="Pfam" id="PF01987">
    <property type="entry name" value="AIM24"/>
    <property type="match status" value="1"/>
</dbReference>
<sequence length="214" mass="22042">MSFETVNSKVVRAHVSASTPVLARRGAMLGYSGQVTFRPVHGQGRGIGGMVGAAMSGESNAMMATEGTGQVLYGYKGLHVTVLELDGGAPLVCEADRLLAHDANLQTSVQFLGSGGMKQAISGAMTGQGLFTTNVHGRGSVAVLSHGGAFPLQLNGQQVGVDPQAYVGHVGQLSVDLAAKVGFRDVVGRGSGEAFQLRISGHGTVYVQASEQKF</sequence>
<dbReference type="RefSeq" id="WP_073420305.1">
    <property type="nucleotide sequence ID" value="NZ_FQVX01000002.1"/>
</dbReference>
<keyword evidence="2" id="KW-1185">Reference proteome</keyword>
<evidence type="ECO:0000313" key="1">
    <source>
        <dbReference type="EMBL" id="SHG36929.1"/>
    </source>
</evidence>
<dbReference type="PANTHER" id="PTHR38074:SF1">
    <property type="entry name" value="ALTERED INHERITANCE OF MITOCHONDRIA PROTEIN 24, MITOCHONDRIAL"/>
    <property type="match status" value="1"/>
</dbReference>
<dbReference type="SUPFAM" id="SSF51219">
    <property type="entry name" value="TRAP-like"/>
    <property type="match status" value="1"/>
</dbReference>
<proteinExistence type="predicted"/>
<dbReference type="OrthoDB" id="6048299at2"/>
<protein>
    <submittedName>
        <fullName evidence="1">Uncharacterized conserved protein, AIM24 family</fullName>
    </submittedName>
</protein>
<gene>
    <name evidence="1" type="ORF">SAMN05444351_2392</name>
</gene>